<gene>
    <name evidence="2" type="ORF">J1605_023318</name>
</gene>
<evidence type="ECO:0000313" key="3">
    <source>
        <dbReference type="Proteomes" id="UP001159641"/>
    </source>
</evidence>
<comment type="caution">
    <text evidence="2">The sequence shown here is derived from an EMBL/GenBank/DDBJ whole genome shotgun (WGS) entry which is preliminary data.</text>
</comment>
<organism evidence="2 3">
    <name type="scientific">Eschrichtius robustus</name>
    <name type="common">California gray whale</name>
    <name type="synonym">Eschrichtius gibbosus</name>
    <dbReference type="NCBI Taxonomy" id="9764"/>
    <lineage>
        <taxon>Eukaryota</taxon>
        <taxon>Metazoa</taxon>
        <taxon>Chordata</taxon>
        <taxon>Craniata</taxon>
        <taxon>Vertebrata</taxon>
        <taxon>Euteleostomi</taxon>
        <taxon>Mammalia</taxon>
        <taxon>Eutheria</taxon>
        <taxon>Laurasiatheria</taxon>
        <taxon>Artiodactyla</taxon>
        <taxon>Whippomorpha</taxon>
        <taxon>Cetacea</taxon>
        <taxon>Mysticeti</taxon>
        <taxon>Eschrichtiidae</taxon>
        <taxon>Eschrichtius</taxon>
    </lineage>
</organism>
<reference evidence="2 3" key="1">
    <citation type="submission" date="2022-11" db="EMBL/GenBank/DDBJ databases">
        <title>Whole genome sequence of Eschrichtius robustus ER-17-0199.</title>
        <authorList>
            <person name="Bruniche-Olsen A."/>
            <person name="Black A.N."/>
            <person name="Fields C.J."/>
            <person name="Walden K."/>
            <person name="Dewoody J.A."/>
        </authorList>
    </citation>
    <scope>NUCLEOTIDE SEQUENCE [LARGE SCALE GENOMIC DNA]</scope>
    <source>
        <strain evidence="2">ER-17-0199</strain>
        <tissue evidence="2">Blubber</tissue>
    </source>
</reference>
<sequence length="151" mass="15738">MELQLAPSPTLPPAYLFASSSSSSSGSVSAITTSHSAAAAILPPGPESRRGSLGPVYQREALIGARAASRPRRSRVVSSPERGPKDGVSQVPAVISPPASGGAVRLAPALRHQNRSCGMETTGRGQTEPGLTRRKIRVFAAVLPHPWSRRA</sequence>
<keyword evidence="3" id="KW-1185">Reference proteome</keyword>
<name>A0AB34H5F0_ESCRO</name>
<dbReference type="AlphaFoldDB" id="A0AB34H5F0"/>
<feature type="region of interest" description="Disordered" evidence="1">
    <location>
        <begin position="1"/>
        <end position="32"/>
    </location>
</feature>
<dbReference type="Proteomes" id="UP001159641">
    <property type="component" value="Unassembled WGS sequence"/>
</dbReference>
<evidence type="ECO:0000256" key="1">
    <source>
        <dbReference type="SAM" id="MobiDB-lite"/>
    </source>
</evidence>
<evidence type="ECO:0000313" key="2">
    <source>
        <dbReference type="EMBL" id="KAJ8786886.1"/>
    </source>
</evidence>
<dbReference type="EMBL" id="JAIQCJ010001902">
    <property type="protein sequence ID" value="KAJ8786886.1"/>
    <property type="molecule type" value="Genomic_DNA"/>
</dbReference>
<feature type="region of interest" description="Disordered" evidence="1">
    <location>
        <begin position="64"/>
        <end position="103"/>
    </location>
</feature>
<accession>A0AB34H5F0</accession>
<proteinExistence type="predicted"/>
<protein>
    <submittedName>
        <fullName evidence="2">Uncharacterized protein</fullName>
    </submittedName>
</protein>
<feature type="compositionally biased region" description="Low complexity" evidence="1">
    <location>
        <begin position="19"/>
        <end position="32"/>
    </location>
</feature>